<dbReference type="EMBL" id="MF926442">
    <property type="protein sequence ID" value="AVX29457.1"/>
    <property type="molecule type" value="Genomic_DNA"/>
</dbReference>
<accession>A0A2R4N9E0</accession>
<evidence type="ECO:0000313" key="3">
    <source>
        <dbReference type="EMBL" id="AVX29461.1"/>
    </source>
</evidence>
<dbReference type="EMBL" id="MF926441">
    <property type="protein sequence ID" value="AVX29455.1"/>
    <property type="molecule type" value="Genomic_DNA"/>
</dbReference>
<protein>
    <submittedName>
        <fullName evidence="3">Uncharacterized protein</fullName>
    </submittedName>
</protein>
<name>A0A2R4N9E0_9VIRU</name>
<sequence length="99" mass="11135">MSCRTATCCGVTVLPPQRCPALSSSPLLRACGSHEPARGRHVVAGDGHLLLQRVLYQSHRRGGRRLEEHREPAVRGLARYRAHDRVQPQETTRDLRCRC</sequence>
<keyword evidence="4" id="KW-1185">Reference proteome</keyword>
<evidence type="ECO:0000313" key="4">
    <source>
        <dbReference type="Proteomes" id="UP001297680"/>
    </source>
</evidence>
<dbReference type="EMBL" id="MF926443">
    <property type="protein sequence ID" value="AVX29461.1"/>
    <property type="molecule type" value="Genomic_DNA"/>
</dbReference>
<reference evidence="3" key="1">
    <citation type="journal article" date="2018" name="Sci. Rep.">
        <title>Analysis of DNAs associated with coconut foliar decay disease implicates a unique single-stranded DNA virus representing a new taxon.</title>
        <authorList>
            <person name="Gronenborn B."/>
            <person name="Randles J.W."/>
            <person name="Knierim D."/>
            <person name="Barriere Q."/>
            <person name="Vetten H.J."/>
            <person name="Warthmann N."/>
            <person name="Cornu D."/>
            <person name="Sileye T."/>
            <person name="Winter S."/>
            <person name="Timchenko T."/>
        </authorList>
    </citation>
    <scope>NUCLEOTIDE SEQUENCE</scope>
    <source>
        <strain evidence="2">CFDV-[VU-13]</strain>
        <strain evidence="3">CFDV-[VU-15]</strain>
        <strain evidence="1">CFDV-[VU-89]</strain>
    </source>
</reference>
<proteinExistence type="predicted"/>
<evidence type="ECO:0000313" key="1">
    <source>
        <dbReference type="EMBL" id="AVX29455.1"/>
    </source>
</evidence>
<dbReference type="Proteomes" id="UP001297680">
    <property type="component" value="Genome"/>
</dbReference>
<evidence type="ECO:0000313" key="2">
    <source>
        <dbReference type="EMBL" id="AVX29457.1"/>
    </source>
</evidence>
<organism evidence="3">
    <name type="scientific">Coconut foliar decay virus</name>
    <dbReference type="NCBI Taxonomy" id="12474"/>
    <lineage>
        <taxon>Viruses</taxon>
        <taxon>Monodnaviria</taxon>
        <taxon>Shotokuvirae</taxon>
        <taxon>Cressdnaviricota</taxon>
        <taxon>Arfiviricetes</taxon>
        <taxon>Mulpavirales</taxon>
        <taxon>Metaxyviridae</taxon>
        <taxon>Cofodevirus</taxon>
        <taxon>Cofodevirus kokonas</taxon>
    </lineage>
</organism>